<dbReference type="AlphaFoldDB" id="A0A9P7ACA4"/>
<dbReference type="GeneID" id="64589745"/>
<feature type="compositionally biased region" description="Polar residues" evidence="1">
    <location>
        <begin position="147"/>
        <end position="157"/>
    </location>
</feature>
<sequence>MSTLQSNGRPPPPGDEDLQHLYDEVWRIFGEETTSPTERSPTSAVSAHAREPYSNGSFHDVNATISHSSSVRNALHRPAPAPQRPHSPEIRPQPDTATSPTQRRLRPLPLPPGASSLGPQPHDQPPLVASTSRPGTAGVDGRRQLPQAPTVQPNGYNGSRPSTGSATSPTSSTSKPATISSHADGLPNIHKAVPAVPSHANGASVNGVDAYRLQQSDSSLDVQGYGVTVAPKPSPRPPGASPPNIPGLSNMFDDFSIDHGPDDTKNRPSHRSQQSSEQFRPADAYPQPHVRLHPNDGINGPAPSARAVQFLQAPPHLRW</sequence>
<reference evidence="2" key="1">
    <citation type="journal article" date="2020" name="New Phytol.">
        <title>Comparative genomics reveals dynamic genome evolution in host specialist ectomycorrhizal fungi.</title>
        <authorList>
            <person name="Lofgren L.A."/>
            <person name="Nguyen N.H."/>
            <person name="Vilgalys R."/>
            <person name="Ruytinx J."/>
            <person name="Liao H.L."/>
            <person name="Branco S."/>
            <person name="Kuo A."/>
            <person name="LaButti K."/>
            <person name="Lipzen A."/>
            <person name="Andreopoulos W."/>
            <person name="Pangilinan J."/>
            <person name="Riley R."/>
            <person name="Hundley H."/>
            <person name="Na H."/>
            <person name="Barry K."/>
            <person name="Grigoriev I.V."/>
            <person name="Stajich J.E."/>
            <person name="Kennedy P.G."/>
        </authorList>
    </citation>
    <scope>NUCLEOTIDE SEQUENCE</scope>
    <source>
        <strain evidence="2">S12</strain>
    </source>
</reference>
<accession>A0A9P7ACA4</accession>
<keyword evidence="3" id="KW-1185">Reference proteome</keyword>
<dbReference type="RefSeq" id="XP_041153952.1">
    <property type="nucleotide sequence ID" value="XM_041295981.1"/>
</dbReference>
<feature type="compositionally biased region" description="Basic and acidic residues" evidence="1">
    <location>
        <begin position="17"/>
        <end position="30"/>
    </location>
</feature>
<dbReference type="EMBL" id="JABBWE010000091">
    <property type="protein sequence ID" value="KAG1786517.1"/>
    <property type="molecule type" value="Genomic_DNA"/>
</dbReference>
<organism evidence="2 3">
    <name type="scientific">Suillus plorans</name>
    <dbReference type="NCBI Taxonomy" id="116603"/>
    <lineage>
        <taxon>Eukaryota</taxon>
        <taxon>Fungi</taxon>
        <taxon>Dikarya</taxon>
        <taxon>Basidiomycota</taxon>
        <taxon>Agaricomycotina</taxon>
        <taxon>Agaricomycetes</taxon>
        <taxon>Agaricomycetidae</taxon>
        <taxon>Boletales</taxon>
        <taxon>Suillineae</taxon>
        <taxon>Suillaceae</taxon>
        <taxon>Suillus</taxon>
    </lineage>
</organism>
<dbReference type="Proteomes" id="UP000719766">
    <property type="component" value="Unassembled WGS sequence"/>
</dbReference>
<evidence type="ECO:0000313" key="3">
    <source>
        <dbReference type="Proteomes" id="UP000719766"/>
    </source>
</evidence>
<feature type="compositionally biased region" description="Pro residues" evidence="1">
    <location>
        <begin position="232"/>
        <end position="245"/>
    </location>
</feature>
<feature type="compositionally biased region" description="Low complexity" evidence="1">
    <location>
        <begin position="159"/>
        <end position="181"/>
    </location>
</feature>
<name>A0A9P7ACA4_9AGAM</name>
<proteinExistence type="predicted"/>
<evidence type="ECO:0000313" key="2">
    <source>
        <dbReference type="EMBL" id="KAG1786517.1"/>
    </source>
</evidence>
<evidence type="ECO:0000256" key="1">
    <source>
        <dbReference type="SAM" id="MobiDB-lite"/>
    </source>
</evidence>
<comment type="caution">
    <text evidence="2">The sequence shown here is derived from an EMBL/GenBank/DDBJ whole genome shotgun (WGS) entry which is preliminary data.</text>
</comment>
<protein>
    <submittedName>
        <fullName evidence="2">Uncharacterized protein</fullName>
    </submittedName>
</protein>
<dbReference type="OrthoDB" id="3242180at2759"/>
<feature type="region of interest" description="Disordered" evidence="1">
    <location>
        <begin position="1"/>
        <end position="305"/>
    </location>
</feature>
<feature type="compositionally biased region" description="Polar residues" evidence="1">
    <location>
        <begin position="63"/>
        <end position="72"/>
    </location>
</feature>
<feature type="compositionally biased region" description="Low complexity" evidence="1">
    <location>
        <begin position="31"/>
        <end position="43"/>
    </location>
</feature>
<gene>
    <name evidence="2" type="ORF">HD556DRAFT_1046551</name>
</gene>
<feature type="compositionally biased region" description="Basic and acidic residues" evidence="1">
    <location>
        <begin position="256"/>
        <end position="266"/>
    </location>
</feature>